<feature type="region of interest" description="Disordered" evidence="1">
    <location>
        <begin position="1"/>
        <end position="135"/>
    </location>
</feature>
<accession>A0A6J4KSZ1</accession>
<proteinExistence type="predicted"/>
<dbReference type="EMBL" id="CADCTU010000370">
    <property type="protein sequence ID" value="CAA9313344.1"/>
    <property type="molecule type" value="Genomic_DNA"/>
</dbReference>
<organism evidence="2">
    <name type="scientific">uncultured Gemmatimonadaceae bacterium</name>
    <dbReference type="NCBI Taxonomy" id="246130"/>
    <lineage>
        <taxon>Bacteria</taxon>
        <taxon>Pseudomonadati</taxon>
        <taxon>Gemmatimonadota</taxon>
        <taxon>Gemmatimonadia</taxon>
        <taxon>Gemmatimonadales</taxon>
        <taxon>Gemmatimonadaceae</taxon>
        <taxon>environmental samples</taxon>
    </lineage>
</organism>
<dbReference type="AlphaFoldDB" id="A0A6J4KSZ1"/>
<feature type="compositionally biased region" description="Low complexity" evidence="1">
    <location>
        <begin position="87"/>
        <end position="97"/>
    </location>
</feature>
<evidence type="ECO:0000313" key="2">
    <source>
        <dbReference type="EMBL" id="CAA9313344.1"/>
    </source>
</evidence>
<feature type="compositionally biased region" description="Gly residues" evidence="1">
    <location>
        <begin position="28"/>
        <end position="38"/>
    </location>
</feature>
<feature type="compositionally biased region" description="Basic and acidic residues" evidence="1">
    <location>
        <begin position="76"/>
        <end position="86"/>
    </location>
</feature>
<feature type="non-terminal residue" evidence="2">
    <location>
        <position position="135"/>
    </location>
</feature>
<gene>
    <name evidence="2" type="ORF">AVDCRST_MAG11-1636</name>
</gene>
<name>A0A6J4KSZ1_9BACT</name>
<feature type="non-terminal residue" evidence="2">
    <location>
        <position position="1"/>
    </location>
</feature>
<reference evidence="2" key="1">
    <citation type="submission" date="2020-02" db="EMBL/GenBank/DDBJ databases">
        <authorList>
            <person name="Meier V. D."/>
        </authorList>
    </citation>
    <scope>NUCLEOTIDE SEQUENCE</scope>
    <source>
        <strain evidence="2">AVDCRST_MAG11</strain>
    </source>
</reference>
<dbReference type="EC" id="3.5.4.5" evidence="2"/>
<feature type="compositionally biased region" description="Low complexity" evidence="1">
    <location>
        <begin position="115"/>
        <end position="135"/>
    </location>
</feature>
<dbReference type="GO" id="GO:0004126">
    <property type="term" value="F:cytidine deaminase activity"/>
    <property type="evidence" value="ECO:0007669"/>
    <property type="project" value="UniProtKB-EC"/>
</dbReference>
<keyword evidence="2" id="KW-0378">Hydrolase</keyword>
<sequence length="135" mass="14386">DPAAHGRPPRGRAGGDGAGVRPLLELPGGRGAARGGRVGAPRLQRRERRVPGEHLRRARRAARRGRPRGARVRCARARDRGRRPDPAVRAVPAGAGRVRARPGDHEPHARRRRAPVAPLRAAAAPVQPVVAHAAL</sequence>
<feature type="compositionally biased region" description="Basic residues" evidence="1">
    <location>
        <begin position="56"/>
        <end position="75"/>
    </location>
</feature>
<evidence type="ECO:0000256" key="1">
    <source>
        <dbReference type="SAM" id="MobiDB-lite"/>
    </source>
</evidence>
<protein>
    <submittedName>
        <fullName evidence="2">Cytidine deaminase</fullName>
        <ecNumber evidence="2">3.5.4.5</ecNumber>
    </submittedName>
</protein>